<evidence type="ECO:0000313" key="1">
    <source>
        <dbReference type="EMBL" id="SFT52759.1"/>
    </source>
</evidence>
<dbReference type="Proteomes" id="UP000236454">
    <property type="component" value="Unassembled WGS sequence"/>
</dbReference>
<name>A0A1I6YQN5_9FLAO</name>
<proteinExistence type="predicted"/>
<evidence type="ECO:0000313" key="2">
    <source>
        <dbReference type="Proteomes" id="UP000236454"/>
    </source>
</evidence>
<protein>
    <submittedName>
        <fullName evidence="1">Uncharacterized protein</fullName>
    </submittedName>
</protein>
<reference evidence="1 2" key="1">
    <citation type="submission" date="2016-10" db="EMBL/GenBank/DDBJ databases">
        <authorList>
            <person name="de Groot N.N."/>
        </authorList>
    </citation>
    <scope>NUCLEOTIDE SEQUENCE [LARGE SCALE GENOMIC DNA]</scope>
    <source>
        <strain evidence="1 2">CGMCC 1.7005</strain>
    </source>
</reference>
<sequence>MFISLCVILNTYLNAYKEETSMKPYHYILLLLLFSGSLMGQTGGIRIKISKKPEVDTTTIYTQCLEKYVDYHYAKLSLENKLYLLGDSTKYNLPSSIRGIKILYLDAFEFQYILKNKRTLEYIKISTSWSKAHQNYTLMRRVIRIETFEGKYRLRLQKHKRYRTKFKKHYAAWFYCKYYTAEERFNLIFYKLN</sequence>
<organism evidence="1 2">
    <name type="scientific">Lishizhenia tianjinensis</name>
    <dbReference type="NCBI Taxonomy" id="477690"/>
    <lineage>
        <taxon>Bacteria</taxon>
        <taxon>Pseudomonadati</taxon>
        <taxon>Bacteroidota</taxon>
        <taxon>Flavobacteriia</taxon>
        <taxon>Flavobacteriales</taxon>
        <taxon>Crocinitomicaceae</taxon>
        <taxon>Lishizhenia</taxon>
    </lineage>
</organism>
<dbReference type="EMBL" id="FPAS01000001">
    <property type="protein sequence ID" value="SFT52759.1"/>
    <property type="molecule type" value="Genomic_DNA"/>
</dbReference>
<keyword evidence="2" id="KW-1185">Reference proteome</keyword>
<accession>A0A1I6YQN5</accession>
<gene>
    <name evidence="1" type="ORF">SAMN05216474_1095</name>
</gene>
<dbReference type="AlphaFoldDB" id="A0A1I6YQN5"/>